<dbReference type="OrthoDB" id="9789980at2"/>
<dbReference type="RefSeq" id="WP_020632629.1">
    <property type="nucleotide sequence ID" value="NZ_KB913032.1"/>
</dbReference>
<evidence type="ECO:0000313" key="1">
    <source>
        <dbReference type="EMBL" id="OXM43819.1"/>
    </source>
</evidence>
<organism evidence="1 2">
    <name type="scientific">Amycolatopsis alba DSM 44262</name>
    <dbReference type="NCBI Taxonomy" id="1125972"/>
    <lineage>
        <taxon>Bacteria</taxon>
        <taxon>Bacillati</taxon>
        <taxon>Actinomycetota</taxon>
        <taxon>Actinomycetes</taxon>
        <taxon>Pseudonocardiales</taxon>
        <taxon>Pseudonocardiaceae</taxon>
        <taxon>Amycolatopsis</taxon>
    </lineage>
</organism>
<dbReference type="Proteomes" id="UP000215563">
    <property type="component" value="Unassembled WGS sequence"/>
</dbReference>
<dbReference type="EMBL" id="NMQU01000139">
    <property type="protein sequence ID" value="OXM43819.1"/>
    <property type="molecule type" value="Genomic_DNA"/>
</dbReference>
<name>A0A229RBE9_AMYAL</name>
<dbReference type="AlphaFoldDB" id="A0A229RBE9"/>
<dbReference type="InterPro" id="IPR025335">
    <property type="entry name" value="DUF4241"/>
</dbReference>
<evidence type="ECO:0000313" key="2">
    <source>
        <dbReference type="Proteomes" id="UP000215563"/>
    </source>
</evidence>
<gene>
    <name evidence="1" type="ORF">CFP75_36900</name>
</gene>
<keyword evidence="2" id="KW-1185">Reference proteome</keyword>
<accession>A0A229RBE9</accession>
<dbReference type="Pfam" id="PF14025">
    <property type="entry name" value="DUF4241"/>
    <property type="match status" value="1"/>
</dbReference>
<sequence length="266" mass="27560">MGARAKIAIALVVAALVATCAGIAVFSGRPVAAPAPSKASCDAPPIRQAAFAQPSEPAPPLRRDGFDELFRTGREVKAGGEAAVVEVVELGALDLPTGRLLGGDPTTVNDVTEPPVPFLVRVPPGEYPVSVAEVRFAGSGHRRVAAARLTIRQEPAVRWELALVKGEDPAKLGPNEFYGYGVDAGLGAFVDADAVPALCRLVGEDLEGPLMKALDGPEAALVRDPVSGLNVAAFSSGWGDGSYPTWIGYAANGQVARFVTDFHVIS</sequence>
<protein>
    <submittedName>
        <fullName evidence="1">DUF4241 domain-containing protein</fullName>
    </submittedName>
</protein>
<comment type="caution">
    <text evidence="1">The sequence shown here is derived from an EMBL/GenBank/DDBJ whole genome shotgun (WGS) entry which is preliminary data.</text>
</comment>
<proteinExistence type="predicted"/>
<reference evidence="1 2" key="1">
    <citation type="submission" date="2017-07" db="EMBL/GenBank/DDBJ databases">
        <title>Amycolatopsis alba DSM 44262 Genome sequencing and assembly.</title>
        <authorList>
            <person name="Kaur N."/>
            <person name="Mayilraj S."/>
        </authorList>
    </citation>
    <scope>NUCLEOTIDE SEQUENCE [LARGE SCALE GENOMIC DNA]</scope>
    <source>
        <strain evidence="1 2">DSM 44262</strain>
    </source>
</reference>